<dbReference type="RefSeq" id="WP_113033503.1">
    <property type="nucleotide sequence ID" value="NZ_QMFB01000015.1"/>
</dbReference>
<keyword evidence="1" id="KW-0175">Coiled coil</keyword>
<organism evidence="2 3">
    <name type="scientific">Paenibacillus contaminans</name>
    <dbReference type="NCBI Taxonomy" id="450362"/>
    <lineage>
        <taxon>Bacteria</taxon>
        <taxon>Bacillati</taxon>
        <taxon>Bacillota</taxon>
        <taxon>Bacilli</taxon>
        <taxon>Bacillales</taxon>
        <taxon>Paenibacillaceae</taxon>
        <taxon>Paenibacillus</taxon>
    </lineage>
</organism>
<gene>
    <name evidence="2" type="ORF">DQG23_24345</name>
</gene>
<dbReference type="Proteomes" id="UP000250369">
    <property type="component" value="Unassembled WGS sequence"/>
</dbReference>
<dbReference type="EMBL" id="QMFB01000015">
    <property type="protein sequence ID" value="RAV18862.1"/>
    <property type="molecule type" value="Genomic_DNA"/>
</dbReference>
<reference evidence="2 3" key="1">
    <citation type="journal article" date="2009" name="Int. J. Syst. Evol. Microbiol.">
        <title>Paenibacillus contaminans sp. nov., isolated from a contaminated laboratory plate.</title>
        <authorList>
            <person name="Chou J.H."/>
            <person name="Lee J.H."/>
            <person name="Lin M.C."/>
            <person name="Chang P.S."/>
            <person name="Arun A.B."/>
            <person name="Young C.C."/>
            <person name="Chen W.M."/>
        </authorList>
    </citation>
    <scope>NUCLEOTIDE SEQUENCE [LARGE SCALE GENOMIC DNA]</scope>
    <source>
        <strain evidence="2 3">CKOBP-6</strain>
    </source>
</reference>
<dbReference type="AlphaFoldDB" id="A0A329MGP8"/>
<feature type="coiled-coil region" evidence="1">
    <location>
        <begin position="58"/>
        <end position="92"/>
    </location>
</feature>
<dbReference type="OrthoDB" id="2664074at2"/>
<proteinExistence type="predicted"/>
<evidence type="ECO:0000313" key="2">
    <source>
        <dbReference type="EMBL" id="RAV18862.1"/>
    </source>
</evidence>
<evidence type="ECO:0000313" key="3">
    <source>
        <dbReference type="Proteomes" id="UP000250369"/>
    </source>
</evidence>
<accession>A0A329MGP8</accession>
<comment type="caution">
    <text evidence="2">The sequence shown here is derived from an EMBL/GenBank/DDBJ whole genome shotgun (WGS) entry which is preliminary data.</text>
</comment>
<evidence type="ECO:0000256" key="1">
    <source>
        <dbReference type="SAM" id="Coils"/>
    </source>
</evidence>
<name>A0A329MGP8_9BACL</name>
<sequence>MDLVRLNKDLRNKSRVYQKGLVFLAIKTDHGQYIACDRKCGFAGEVFHAEHCEIVPEWQGLDQELIKLREEVASLTEERSLLLQQIERTIDEQKLVELPREVAEIIDGFHRDCEIGRISKHQAYLLLLSVNEENDHPIWKSIRKFATERPFDYMSAIVNGYTVEQPAEVKLINGLLTVIEKWFSIPSHEINPGEDERELAEMIAKYVKGIYADQTT</sequence>
<keyword evidence="3" id="KW-1185">Reference proteome</keyword>
<protein>
    <submittedName>
        <fullName evidence="2">Uncharacterized protein</fullName>
    </submittedName>
</protein>